<dbReference type="Pfam" id="PF02674">
    <property type="entry name" value="Colicin_V"/>
    <property type="match status" value="1"/>
</dbReference>
<feature type="transmembrane region" description="Helical" evidence="5">
    <location>
        <begin position="31"/>
        <end position="51"/>
    </location>
</feature>
<evidence type="ECO:0000256" key="4">
    <source>
        <dbReference type="ARBA" id="ARBA00023136"/>
    </source>
</evidence>
<keyword evidence="7" id="KW-1185">Reference proteome</keyword>
<sequence>MGSLTALDIVVLVLVGGGAVLGFSRGLVQEVTSLLAWLLAILAVRFLHAPLTGLLDDYVGAPGGAAMLAFVLLFGGVFVLAKWGSRAMGQRSRASLVGGFDRGLGAGFGAVKGLALATVLFMGATLLYDIGYGNAARPAWMTESRTWPALNATSAALSKVIAERRAEAREAESTAQGAGEAR</sequence>
<accession>A0A7W9B608</accession>
<gene>
    <name evidence="6" type="ORF">FHR21_001998</name>
</gene>
<dbReference type="PANTHER" id="PTHR36926">
    <property type="entry name" value="COLICIN V PRODUCTION PROTEIN"/>
    <property type="match status" value="1"/>
</dbReference>
<dbReference type="AlphaFoldDB" id="A0A7W9B608"/>
<evidence type="ECO:0000256" key="1">
    <source>
        <dbReference type="ARBA" id="ARBA00004141"/>
    </source>
</evidence>
<keyword evidence="3 5" id="KW-1133">Transmembrane helix</keyword>
<evidence type="ECO:0000256" key="5">
    <source>
        <dbReference type="SAM" id="Phobius"/>
    </source>
</evidence>
<feature type="transmembrane region" description="Helical" evidence="5">
    <location>
        <begin position="63"/>
        <end position="83"/>
    </location>
</feature>
<organism evidence="6 7">
    <name type="scientific">Sphingopyxis panaciterrulae</name>
    <dbReference type="NCBI Taxonomy" id="462372"/>
    <lineage>
        <taxon>Bacteria</taxon>
        <taxon>Pseudomonadati</taxon>
        <taxon>Pseudomonadota</taxon>
        <taxon>Alphaproteobacteria</taxon>
        <taxon>Sphingomonadales</taxon>
        <taxon>Sphingomonadaceae</taxon>
        <taxon>Sphingopyxis</taxon>
    </lineage>
</organism>
<keyword evidence="2 5" id="KW-0812">Transmembrane</keyword>
<name>A0A7W9B608_9SPHN</name>
<dbReference type="InterPro" id="IPR003825">
    <property type="entry name" value="Colicin-V_CvpA"/>
</dbReference>
<dbReference type="GO" id="GO:0009403">
    <property type="term" value="P:toxin biosynthetic process"/>
    <property type="evidence" value="ECO:0007669"/>
    <property type="project" value="InterPro"/>
</dbReference>
<dbReference type="InterPro" id="IPR052719">
    <property type="entry name" value="CvpA-like"/>
</dbReference>
<dbReference type="Proteomes" id="UP000537161">
    <property type="component" value="Unassembled WGS sequence"/>
</dbReference>
<feature type="transmembrane region" description="Helical" evidence="5">
    <location>
        <begin position="104"/>
        <end position="128"/>
    </location>
</feature>
<dbReference type="GO" id="GO:0016020">
    <property type="term" value="C:membrane"/>
    <property type="evidence" value="ECO:0007669"/>
    <property type="project" value="UniProtKB-SubCell"/>
</dbReference>
<protein>
    <submittedName>
        <fullName evidence="6">Membrane protein required for colicin V production</fullName>
    </submittedName>
</protein>
<keyword evidence="4 5" id="KW-0472">Membrane</keyword>
<comment type="subcellular location">
    <subcellularLocation>
        <location evidence="1">Membrane</location>
        <topology evidence="1">Multi-pass membrane protein</topology>
    </subcellularLocation>
</comment>
<dbReference type="RefSeq" id="WP_184097735.1">
    <property type="nucleotide sequence ID" value="NZ_JACIJH010000005.1"/>
</dbReference>
<evidence type="ECO:0000256" key="3">
    <source>
        <dbReference type="ARBA" id="ARBA00022989"/>
    </source>
</evidence>
<feature type="transmembrane region" description="Helical" evidence="5">
    <location>
        <begin position="6"/>
        <end position="24"/>
    </location>
</feature>
<evidence type="ECO:0000256" key="2">
    <source>
        <dbReference type="ARBA" id="ARBA00022692"/>
    </source>
</evidence>
<dbReference type="EMBL" id="JACIJH010000005">
    <property type="protein sequence ID" value="MBB5706641.1"/>
    <property type="molecule type" value="Genomic_DNA"/>
</dbReference>
<comment type="caution">
    <text evidence="6">The sequence shown here is derived from an EMBL/GenBank/DDBJ whole genome shotgun (WGS) entry which is preliminary data.</text>
</comment>
<dbReference type="PANTHER" id="PTHR36926:SF1">
    <property type="entry name" value="COLICIN V PRODUCTION PROTEIN"/>
    <property type="match status" value="1"/>
</dbReference>
<evidence type="ECO:0000313" key="6">
    <source>
        <dbReference type="EMBL" id="MBB5706641.1"/>
    </source>
</evidence>
<reference evidence="6 7" key="1">
    <citation type="submission" date="2020-08" db="EMBL/GenBank/DDBJ databases">
        <title>Genomic Encyclopedia of Type Strains, Phase IV (KMG-IV): sequencing the most valuable type-strain genomes for metagenomic binning, comparative biology and taxonomic classification.</title>
        <authorList>
            <person name="Goeker M."/>
        </authorList>
    </citation>
    <scope>NUCLEOTIDE SEQUENCE [LARGE SCALE GENOMIC DNA]</scope>
    <source>
        <strain evidence="6 7">DSM 27163</strain>
    </source>
</reference>
<evidence type="ECO:0000313" key="7">
    <source>
        <dbReference type="Proteomes" id="UP000537161"/>
    </source>
</evidence>
<proteinExistence type="predicted"/>